<dbReference type="AlphaFoldDB" id="S0EUU3"/>
<evidence type="ECO:0000313" key="8">
    <source>
        <dbReference type="Proteomes" id="UP000014227"/>
    </source>
</evidence>
<dbReference type="Gene3D" id="1.10.600.10">
    <property type="entry name" value="Farnesyl Diphosphate Synthase"/>
    <property type="match status" value="1"/>
</dbReference>
<dbReference type="SFLD" id="SFLDS00005">
    <property type="entry name" value="Isoprenoid_Synthase_Type_I"/>
    <property type="match status" value="1"/>
</dbReference>
<dbReference type="FunCoup" id="S0EUU3">
    <property type="interactions" value="339"/>
</dbReference>
<organism evidence="7 8">
    <name type="scientific">Chthonomonas calidirosea (strain DSM 23976 / ICMP 18418 / T49)</name>
    <dbReference type="NCBI Taxonomy" id="1303518"/>
    <lineage>
        <taxon>Bacteria</taxon>
        <taxon>Bacillati</taxon>
        <taxon>Armatimonadota</taxon>
        <taxon>Chthonomonadia</taxon>
        <taxon>Chthonomonadales</taxon>
        <taxon>Chthonomonadaceae</taxon>
        <taxon>Chthonomonas</taxon>
    </lineage>
</organism>
<protein>
    <submittedName>
        <fullName evidence="7">Geranylgeranyl pyrophosphate synthase</fullName>
        <ecNumber evidence="7">2.5.1.90</ecNumber>
    </submittedName>
</protein>
<dbReference type="RefSeq" id="WP_016482978.1">
    <property type="nucleotide sequence ID" value="NC_021487.1"/>
</dbReference>
<dbReference type="Proteomes" id="UP000014227">
    <property type="component" value="Chromosome I"/>
</dbReference>
<dbReference type="PANTHER" id="PTHR12001:SF69">
    <property type="entry name" value="ALL TRANS-POLYPRENYL-DIPHOSPHATE SYNTHASE PDSS1"/>
    <property type="match status" value="1"/>
</dbReference>
<dbReference type="InterPro" id="IPR000092">
    <property type="entry name" value="Polyprenyl_synt"/>
</dbReference>
<dbReference type="KEGG" id="ccz:CCALI_01629"/>
<evidence type="ECO:0000256" key="5">
    <source>
        <dbReference type="ARBA" id="ARBA00022842"/>
    </source>
</evidence>
<dbReference type="STRING" id="454171.CP488_02466"/>
<dbReference type="eggNOG" id="COG0142">
    <property type="taxonomic scope" value="Bacteria"/>
</dbReference>
<dbReference type="InterPro" id="IPR008949">
    <property type="entry name" value="Isoprenoid_synthase_dom_sf"/>
</dbReference>
<dbReference type="GO" id="GO:0046872">
    <property type="term" value="F:metal ion binding"/>
    <property type="evidence" value="ECO:0007669"/>
    <property type="project" value="UniProtKB-KW"/>
</dbReference>
<dbReference type="EC" id="2.5.1.90" evidence="7"/>
<dbReference type="PROSITE" id="PS00444">
    <property type="entry name" value="POLYPRENYL_SYNTHASE_2"/>
    <property type="match status" value="1"/>
</dbReference>
<name>S0EUU3_CHTCT</name>
<dbReference type="GO" id="GO:0008299">
    <property type="term" value="P:isoprenoid biosynthetic process"/>
    <property type="evidence" value="ECO:0007669"/>
    <property type="project" value="InterPro"/>
</dbReference>
<dbReference type="SUPFAM" id="SSF48576">
    <property type="entry name" value="Terpenoid synthases"/>
    <property type="match status" value="1"/>
</dbReference>
<evidence type="ECO:0000256" key="6">
    <source>
        <dbReference type="RuleBase" id="RU004466"/>
    </source>
</evidence>
<dbReference type="InterPro" id="IPR033749">
    <property type="entry name" value="Polyprenyl_synt_CS"/>
</dbReference>
<dbReference type="CDD" id="cd00685">
    <property type="entry name" value="Trans_IPPS_HT"/>
    <property type="match status" value="1"/>
</dbReference>
<dbReference type="SFLD" id="SFLDG01017">
    <property type="entry name" value="Polyprenyl_Transferase_Like"/>
    <property type="match status" value="1"/>
</dbReference>
<keyword evidence="5" id="KW-0460">Magnesium</keyword>
<dbReference type="EMBL" id="HF951689">
    <property type="protein sequence ID" value="CCW35445.1"/>
    <property type="molecule type" value="Genomic_DNA"/>
</dbReference>
<accession>S0EUU3</accession>
<comment type="cofactor">
    <cofactor evidence="1">
        <name>Mg(2+)</name>
        <dbReference type="ChEBI" id="CHEBI:18420"/>
    </cofactor>
</comment>
<dbReference type="OrthoDB" id="9805316at2"/>
<evidence type="ECO:0000256" key="1">
    <source>
        <dbReference type="ARBA" id="ARBA00001946"/>
    </source>
</evidence>
<keyword evidence="8" id="KW-1185">Reference proteome</keyword>
<dbReference type="PANTHER" id="PTHR12001">
    <property type="entry name" value="GERANYLGERANYL PYROPHOSPHATE SYNTHASE"/>
    <property type="match status" value="1"/>
</dbReference>
<comment type="similarity">
    <text evidence="2 6">Belongs to the FPP/GGPP synthase family.</text>
</comment>
<evidence type="ECO:0000256" key="3">
    <source>
        <dbReference type="ARBA" id="ARBA00022679"/>
    </source>
</evidence>
<gene>
    <name evidence="7" type="ORF">CCALI_01629</name>
</gene>
<keyword evidence="4" id="KW-0479">Metal-binding</keyword>
<evidence type="ECO:0000256" key="4">
    <source>
        <dbReference type="ARBA" id="ARBA00022723"/>
    </source>
</evidence>
<proteinExistence type="inferred from homology"/>
<dbReference type="Pfam" id="PF00348">
    <property type="entry name" value="polyprenyl_synt"/>
    <property type="match status" value="1"/>
</dbReference>
<dbReference type="InParanoid" id="S0EUU3"/>
<keyword evidence="3 6" id="KW-0808">Transferase</keyword>
<reference evidence="8" key="1">
    <citation type="submission" date="2013-03" db="EMBL/GenBank/DDBJ databases">
        <title>Genome sequence of Chthonomonas calidirosea, the first sequenced genome from the Armatimonadetes phylum (formally candidate division OP10).</title>
        <authorList>
            <person name="Lee K.C.Y."/>
            <person name="Morgan X.C."/>
            <person name="Dunfield P.F."/>
            <person name="Tamas I."/>
            <person name="Houghton K.M."/>
            <person name="Vyssotski M."/>
            <person name="Ryan J.L.J."/>
            <person name="Lagutin K."/>
            <person name="McDonald I.R."/>
            <person name="Stott M.B."/>
        </authorList>
    </citation>
    <scope>NUCLEOTIDE SEQUENCE [LARGE SCALE GENOMIC DNA]</scope>
    <source>
        <strain evidence="8">DSM 23976 / ICMP 18418 / T49</strain>
    </source>
</reference>
<evidence type="ECO:0000313" key="7">
    <source>
        <dbReference type="EMBL" id="CCW35445.1"/>
    </source>
</evidence>
<dbReference type="PROSITE" id="PS00723">
    <property type="entry name" value="POLYPRENYL_SYNTHASE_1"/>
    <property type="match status" value="1"/>
</dbReference>
<dbReference type="GO" id="GO:0106350">
    <property type="term" value="F:all-trans-octaprenyl-diphosphate synthase activity"/>
    <property type="evidence" value="ECO:0007669"/>
    <property type="project" value="UniProtKB-EC"/>
</dbReference>
<sequence length="340" mass="36461">MNVVPISTTKSSGVVATAAFLQPVKADLQAVEARMQAELGSDVRTISSLSRHLLEAGGKRLRPAMVALAARAVNPDADPTRVATVGAAMEFVHMATLVHDDVVDNTAIRRGRPTANAVYGNGVAVLSGDYILARSMRLLALDGDLRIIRTVSEVTIDMSEGEVMEIVATGRMDLPIPEYFEILRKKTAVFVEGCCRCGAILGGANEAQEEALAEYGFRIGMAFQIVDDLLDYIGDPAITGKPRGSDLRDGRATLPLLLALEEMPAERKTVLLDAFGNPNLDEGAVDAVCNVIESTGAFEKTQTLAQGHVECAKQSLTLLPETPSRTCLEMLAAYIVERNY</sequence>
<evidence type="ECO:0000256" key="2">
    <source>
        <dbReference type="ARBA" id="ARBA00006706"/>
    </source>
</evidence>
<dbReference type="HOGENOM" id="CLU_014015_2_0_0"/>
<dbReference type="PATRIC" id="fig|1303518.3.peg.1675"/>